<sequence length="306" mass="34579">MNKEKPSATAALILKVVLFESKSDAGPLIVSPESAQLSQAIANEIFKYPKIFSFLIKNKLTRGLLLFIESLLNKGFILHVATRKKYIEELTIGIIENGCTQLLNIGAGYDTLCAIMASRYSEVRCMEVDHPNTQKQKQAALLKSYAPSNLYFLSADLSKIGIRQVLKDQTIIDLNKKTLVIIEGVLMYLNEDDVNKCFSDLIDLFSNNLDVIFTFLDKRANNDIQFKSASPLIKWWLNKKKENFLWGIGKDELTMKMNNLGFTKVAIITKQQFITTFFDNSNSEPVLAEGEMICHASMSRRNSKND</sequence>
<keyword evidence="1 3" id="KW-0489">Methyltransferase</keyword>
<dbReference type="InterPro" id="IPR029063">
    <property type="entry name" value="SAM-dependent_MTases_sf"/>
</dbReference>
<evidence type="ECO:0000256" key="1">
    <source>
        <dbReference type="ARBA" id="ARBA00022603"/>
    </source>
</evidence>
<reference evidence="3 4" key="1">
    <citation type="submission" date="2014-06" db="EMBL/GenBank/DDBJ databases">
        <authorList>
            <person name="Urmite Genomes Urmite Genomes"/>
        </authorList>
    </citation>
    <scope>NUCLEOTIDE SEQUENCE [LARGE SCALE GENOMIC DNA]</scope>
</reference>
<dbReference type="GO" id="GO:0008168">
    <property type="term" value="F:methyltransferase activity"/>
    <property type="evidence" value="ECO:0007669"/>
    <property type="project" value="UniProtKB-KW"/>
</dbReference>
<dbReference type="PANTHER" id="PTHR43619">
    <property type="entry name" value="S-ADENOSYL-L-METHIONINE-DEPENDENT METHYLTRANSFERASE YKTD-RELATED"/>
    <property type="match status" value="1"/>
</dbReference>
<keyword evidence="4" id="KW-1185">Reference proteome</keyword>
<dbReference type="Proteomes" id="UP000044071">
    <property type="component" value="Unassembled WGS sequence"/>
</dbReference>
<protein>
    <submittedName>
        <fullName evidence="3">Methyltransferase</fullName>
    </submittedName>
</protein>
<dbReference type="OrthoDB" id="9806164at2"/>
<dbReference type="SUPFAM" id="SSF53335">
    <property type="entry name" value="S-adenosyl-L-methionine-dependent methyltransferases"/>
    <property type="match status" value="1"/>
</dbReference>
<accession>A0A078L554</accession>
<dbReference type="GO" id="GO:0032259">
    <property type="term" value="P:methylation"/>
    <property type="evidence" value="ECO:0007669"/>
    <property type="project" value="UniProtKB-KW"/>
</dbReference>
<dbReference type="Gene3D" id="3.40.50.150">
    <property type="entry name" value="Vaccinia Virus protein VP39"/>
    <property type="match status" value="1"/>
</dbReference>
<proteinExistence type="predicted"/>
<organism evidence="3 4">
    <name type="scientific">Legionella massiliensis</name>
    <dbReference type="NCBI Taxonomy" id="1034943"/>
    <lineage>
        <taxon>Bacteria</taxon>
        <taxon>Pseudomonadati</taxon>
        <taxon>Pseudomonadota</taxon>
        <taxon>Gammaproteobacteria</taxon>
        <taxon>Legionellales</taxon>
        <taxon>Legionellaceae</taxon>
        <taxon>Legionella</taxon>
    </lineage>
</organism>
<evidence type="ECO:0000313" key="3">
    <source>
        <dbReference type="EMBL" id="CDZ79043.1"/>
    </source>
</evidence>
<dbReference type="InterPro" id="IPR007213">
    <property type="entry name" value="Ppm1/Ppm2/Tcmp"/>
</dbReference>
<dbReference type="Pfam" id="PF04072">
    <property type="entry name" value="LCM"/>
    <property type="match status" value="1"/>
</dbReference>
<dbReference type="eggNOG" id="COG3315">
    <property type="taxonomic scope" value="Bacteria"/>
</dbReference>
<gene>
    <name evidence="3" type="ORF">BN59_03359</name>
</gene>
<evidence type="ECO:0000256" key="2">
    <source>
        <dbReference type="ARBA" id="ARBA00022679"/>
    </source>
</evidence>
<evidence type="ECO:0000313" key="4">
    <source>
        <dbReference type="Proteomes" id="UP000044071"/>
    </source>
</evidence>
<dbReference type="PANTHER" id="PTHR43619:SF2">
    <property type="entry name" value="S-ADENOSYL-L-METHIONINE-DEPENDENT METHYLTRANSFERASES SUPERFAMILY PROTEIN"/>
    <property type="match status" value="1"/>
</dbReference>
<keyword evidence="2 3" id="KW-0808">Transferase</keyword>
<dbReference type="AlphaFoldDB" id="A0A078L554"/>
<name>A0A078L554_9GAMM</name>
<dbReference type="EMBL" id="CCSB01000004">
    <property type="protein sequence ID" value="CDZ79043.1"/>
    <property type="molecule type" value="Genomic_DNA"/>
</dbReference>
<dbReference type="STRING" id="1034943.BN59_03359"/>
<dbReference type="RefSeq" id="WP_044012202.1">
    <property type="nucleotide sequence ID" value="NZ_CCVW01000004.1"/>
</dbReference>